<proteinExistence type="predicted"/>
<reference evidence="2" key="1">
    <citation type="journal article" date="2019" name="Plant Biotechnol. J.">
        <title>Genome sequencing of the Australian wild diploid species Gossypium australe highlights disease resistance and delayed gland morphogenesis.</title>
        <authorList>
            <person name="Cai Y."/>
            <person name="Cai X."/>
            <person name="Wang Q."/>
            <person name="Wang P."/>
            <person name="Zhang Y."/>
            <person name="Cai C."/>
            <person name="Xu Y."/>
            <person name="Wang K."/>
            <person name="Zhou Z."/>
            <person name="Wang C."/>
            <person name="Geng S."/>
            <person name="Li B."/>
            <person name="Dong Q."/>
            <person name="Hou Y."/>
            <person name="Wang H."/>
            <person name="Ai P."/>
            <person name="Liu Z."/>
            <person name="Yi F."/>
            <person name="Sun M."/>
            <person name="An G."/>
            <person name="Cheng J."/>
            <person name="Zhang Y."/>
            <person name="Shi Q."/>
            <person name="Xie Y."/>
            <person name="Shi X."/>
            <person name="Chang Y."/>
            <person name="Huang F."/>
            <person name="Chen Y."/>
            <person name="Hong S."/>
            <person name="Mi L."/>
            <person name="Sun Q."/>
            <person name="Zhang L."/>
            <person name="Zhou B."/>
            <person name="Peng R."/>
            <person name="Zhang X."/>
            <person name="Liu F."/>
        </authorList>
    </citation>
    <scope>NUCLEOTIDE SEQUENCE [LARGE SCALE GENOMIC DNA]</scope>
    <source>
        <strain evidence="2">cv. PA1801</strain>
    </source>
</reference>
<evidence type="ECO:0000313" key="1">
    <source>
        <dbReference type="EMBL" id="KAA3488166.1"/>
    </source>
</evidence>
<name>A0A5B6X3J8_9ROSI</name>
<accession>A0A5B6X3J8</accession>
<dbReference type="AlphaFoldDB" id="A0A5B6X3J8"/>
<gene>
    <name evidence="1" type="ORF">EPI10_031939</name>
</gene>
<dbReference type="EMBL" id="SMMG02000001">
    <property type="protein sequence ID" value="KAA3488166.1"/>
    <property type="molecule type" value="Genomic_DNA"/>
</dbReference>
<sequence>MVFVILYVDDILLIENDVGKLPSDRKNKMIALSQASYIDKVLEHITMTDAKPDTQLIALGFYLSLDDCPETAEEREHMSKAPYASVVGSLMHAILCTCPNIFSAVEMFGENLTPIGYTDSNFQTCKDSWKSTLGNVFVLGYRAIVWRSVKKSCTVDSTMEVEYVATSEEMKEAIWLRKFLINFKVIPVAEGIVDVVKVASKDNLADLFTKTLVTNSFNEHVEDMRT</sequence>
<keyword evidence="2" id="KW-1185">Reference proteome</keyword>
<dbReference type="CDD" id="cd09272">
    <property type="entry name" value="RNase_HI_RT_Ty1"/>
    <property type="match status" value="1"/>
</dbReference>
<dbReference type="OrthoDB" id="994562at2759"/>
<organism evidence="1 2">
    <name type="scientific">Gossypium australe</name>
    <dbReference type="NCBI Taxonomy" id="47621"/>
    <lineage>
        <taxon>Eukaryota</taxon>
        <taxon>Viridiplantae</taxon>
        <taxon>Streptophyta</taxon>
        <taxon>Embryophyta</taxon>
        <taxon>Tracheophyta</taxon>
        <taxon>Spermatophyta</taxon>
        <taxon>Magnoliopsida</taxon>
        <taxon>eudicotyledons</taxon>
        <taxon>Gunneridae</taxon>
        <taxon>Pentapetalae</taxon>
        <taxon>rosids</taxon>
        <taxon>malvids</taxon>
        <taxon>Malvales</taxon>
        <taxon>Malvaceae</taxon>
        <taxon>Malvoideae</taxon>
        <taxon>Gossypium</taxon>
    </lineage>
</organism>
<comment type="caution">
    <text evidence="1">The sequence shown here is derived from an EMBL/GenBank/DDBJ whole genome shotgun (WGS) entry which is preliminary data.</text>
</comment>
<protein>
    <submittedName>
        <fullName evidence="1">Gag/pol protein</fullName>
    </submittedName>
</protein>
<dbReference type="Proteomes" id="UP000325315">
    <property type="component" value="Unassembled WGS sequence"/>
</dbReference>
<evidence type="ECO:0000313" key="2">
    <source>
        <dbReference type="Proteomes" id="UP000325315"/>
    </source>
</evidence>